<name>A0A2P6RRU7_ROSCH</name>
<accession>A0A2P6RRU7</accession>
<evidence type="ECO:0000256" key="15">
    <source>
        <dbReference type="ARBA" id="ARBA00023180"/>
    </source>
</evidence>
<dbReference type="GO" id="GO:0048544">
    <property type="term" value="P:recognition of pollen"/>
    <property type="evidence" value="ECO:0007669"/>
    <property type="project" value="InterPro"/>
</dbReference>
<evidence type="ECO:0000256" key="4">
    <source>
        <dbReference type="ARBA" id="ARBA00022679"/>
    </source>
</evidence>
<dbReference type="Gramene" id="PRQ49150">
    <property type="protein sequence ID" value="PRQ49150"/>
    <property type="gene ID" value="RchiOBHm_Chr2g0118751"/>
</dbReference>
<dbReference type="AlphaFoldDB" id="A0A2P6RRU7"/>
<comment type="similarity">
    <text evidence="18">Belongs to the protein kinase superfamily. Ser/Thr protein kinase family.</text>
</comment>
<dbReference type="InterPro" id="IPR003609">
    <property type="entry name" value="Pan_app"/>
</dbReference>
<dbReference type="OMA" id="QYLHEDI"/>
<evidence type="ECO:0000256" key="19">
    <source>
        <dbReference type="PROSITE-ProRule" id="PRU10141"/>
    </source>
</evidence>
<feature type="chain" id="PRO_5015116588" description="Receptor-like serine/threonine-protein kinase" evidence="21">
    <location>
        <begin position="24"/>
        <end position="814"/>
    </location>
</feature>
<evidence type="ECO:0000256" key="17">
    <source>
        <dbReference type="ARBA" id="ARBA00048679"/>
    </source>
</evidence>
<dbReference type="PIRSF" id="PIRSF000641">
    <property type="entry name" value="SRK"/>
    <property type="match status" value="1"/>
</dbReference>
<feature type="signal peptide" evidence="21">
    <location>
        <begin position="1"/>
        <end position="23"/>
    </location>
</feature>
<dbReference type="EC" id="2.7.11.1" evidence="18"/>
<evidence type="ECO:0000256" key="13">
    <source>
        <dbReference type="ARBA" id="ARBA00023157"/>
    </source>
</evidence>
<sequence length="814" mass="90310">MHRIMASIGIAILLFSLYSPCKGAQQNNNSSHIRLGSSIFPETRNSSWPSASGQFEFGFYQQGSGFAVGIWLVGVDGNTTVNTTVWTANRDDPPLLPSPNNTVQLQLANDGKLVLTSDQGHKKVTKVIASATNGYVSSASMLDSGNFVLFDENNKVIWESFSHPTDTILGGQTLPAGGQLVSSLSDADHSTGHFHLNLQLDGNLVLYPTNSENSPVDAYYASGTNGILNLHLYLNSTDGRLALINTTSSEVYSVINLGGGNDDLANNTVYRATVSVNGVLRVYSHQMDPDKGKLQAPVIMWYTPDDPCDVNGVCGLNSYCTLNDAQPDCHCLPGSDYADPNSMTMGCLRNYSEPACAAGGKENTTFYDIVTMENMAWVDTPDFEATMTIEECKRSCLEDCNCGAALFEQTKCMKHKPPLRYWRRDLQKSNTAFFKVSNLTSPESKNNGTETKEPTTVIIRSKKVIVQILVLTLGLILFSCVALAISGFYIFKIRVLRYKRLTEVNGNLGLADEELTMRVFSYNELKRATNGFKQELGKGSFGAVYKGALNRGKKLIAVKRLEKLVEEGEREFRAEMQAIGRTHHKNLVRLLGYSVEDSKRLLVYEYMSNGSLADLLFKKEWHPAWDERVRIAVDVARGLLYLHEECKSPVIHCDIKPQNILMDEFWNAKISDFGLAKLLMPDQTRTFTGIRGTRGYLAPEWQKNNPISVKADIYSFGIVLLELVCCRRNLDVSVRAEEIVLSTWIYKCFVSRELHKLIVGGEEVNKKSLENMVKVGLWCIQDEPALRPSMKSVVLMLQGITDISIPPCPTTASM</sequence>
<evidence type="ECO:0000256" key="1">
    <source>
        <dbReference type="ARBA" id="ARBA00004479"/>
    </source>
</evidence>
<evidence type="ECO:0000256" key="14">
    <source>
        <dbReference type="ARBA" id="ARBA00023170"/>
    </source>
</evidence>
<gene>
    <name evidence="24" type="ORF">RchiOBHm_Chr2g0118751</name>
</gene>
<evidence type="ECO:0000256" key="6">
    <source>
        <dbReference type="ARBA" id="ARBA00022729"/>
    </source>
</evidence>
<dbReference type="Gene3D" id="2.90.10.30">
    <property type="match status" value="1"/>
</dbReference>
<dbReference type="InterPro" id="IPR036426">
    <property type="entry name" value="Bulb-type_lectin_dom_sf"/>
</dbReference>
<evidence type="ECO:0000256" key="9">
    <source>
        <dbReference type="ARBA" id="ARBA00022777"/>
    </source>
</evidence>
<dbReference type="FunFam" id="1.10.510.10:FF:000237">
    <property type="entry name" value="G-type lectin S-receptor-like serine/threonine-protein kinase"/>
    <property type="match status" value="1"/>
</dbReference>
<dbReference type="InterPro" id="IPR011009">
    <property type="entry name" value="Kinase-like_dom_sf"/>
</dbReference>
<dbReference type="Pfam" id="PF00954">
    <property type="entry name" value="S_locus_glycop"/>
    <property type="match status" value="1"/>
</dbReference>
<evidence type="ECO:0000313" key="24">
    <source>
        <dbReference type="EMBL" id="PRQ49150.1"/>
    </source>
</evidence>
<feature type="domain" description="Bulb-type lectin" evidence="23">
    <location>
        <begin position="35"/>
        <end position="162"/>
    </location>
</feature>
<keyword evidence="9 18" id="KW-0418">Kinase</keyword>
<dbReference type="PANTHER" id="PTHR47976">
    <property type="entry name" value="G-TYPE LECTIN S-RECEPTOR-LIKE SERINE/THREONINE-PROTEIN KINASE SD2-5"/>
    <property type="match status" value="1"/>
</dbReference>
<evidence type="ECO:0000256" key="3">
    <source>
        <dbReference type="ARBA" id="ARBA00022536"/>
    </source>
</evidence>
<keyword evidence="25" id="KW-1185">Reference proteome</keyword>
<dbReference type="Pfam" id="PF00069">
    <property type="entry name" value="Pkinase"/>
    <property type="match status" value="1"/>
</dbReference>
<dbReference type="FunFam" id="2.90.10.10:FF:000026">
    <property type="entry name" value="Serine/threonine-protein kinase"/>
    <property type="match status" value="1"/>
</dbReference>
<dbReference type="InterPro" id="IPR000858">
    <property type="entry name" value="S_locus_glycoprot_dom"/>
</dbReference>
<dbReference type="Gene3D" id="3.30.200.20">
    <property type="entry name" value="Phosphorylase Kinase, domain 1"/>
    <property type="match status" value="1"/>
</dbReference>
<evidence type="ECO:0000256" key="12">
    <source>
        <dbReference type="ARBA" id="ARBA00023136"/>
    </source>
</evidence>
<dbReference type="PROSITE" id="PS00107">
    <property type="entry name" value="PROTEIN_KINASE_ATP"/>
    <property type="match status" value="1"/>
</dbReference>
<dbReference type="InterPro" id="IPR024171">
    <property type="entry name" value="SRK-like_kinase"/>
</dbReference>
<dbReference type="InterPro" id="IPR008271">
    <property type="entry name" value="Ser/Thr_kinase_AS"/>
</dbReference>
<keyword evidence="6 21" id="KW-0732">Signal</keyword>
<dbReference type="SUPFAM" id="SSF51110">
    <property type="entry name" value="alpha-D-mannose-specific plant lectins"/>
    <property type="match status" value="1"/>
</dbReference>
<feature type="transmembrane region" description="Helical" evidence="20">
    <location>
        <begin position="464"/>
        <end position="491"/>
    </location>
</feature>
<evidence type="ECO:0000256" key="18">
    <source>
        <dbReference type="PIRNR" id="PIRNR000641"/>
    </source>
</evidence>
<keyword evidence="12 20" id="KW-0472">Membrane</keyword>
<dbReference type="PANTHER" id="PTHR47976:SF27">
    <property type="entry name" value="RECEPTOR-LIKE SERINE_THREONINE-PROTEIN KINASE"/>
    <property type="match status" value="1"/>
</dbReference>
<dbReference type="InterPro" id="IPR001480">
    <property type="entry name" value="Bulb-type_lectin_dom"/>
</dbReference>
<feature type="domain" description="Protein kinase" evidence="22">
    <location>
        <begin position="530"/>
        <end position="800"/>
    </location>
</feature>
<dbReference type="EMBL" id="PDCK01000040">
    <property type="protein sequence ID" value="PRQ49150.1"/>
    <property type="molecule type" value="Genomic_DNA"/>
</dbReference>
<keyword evidence="15" id="KW-0325">Glycoprotein</keyword>
<dbReference type="GO" id="GO:0016020">
    <property type="term" value="C:membrane"/>
    <property type="evidence" value="ECO:0007669"/>
    <property type="project" value="UniProtKB-SubCell"/>
</dbReference>
<comment type="caution">
    <text evidence="24">The sequence shown here is derived from an EMBL/GenBank/DDBJ whole genome shotgun (WGS) entry which is preliminary data.</text>
</comment>
<dbReference type="FunFam" id="3.30.200.20:FF:000059">
    <property type="entry name" value="S-receptor-like serine/threonine-protein kinase"/>
    <property type="match status" value="1"/>
</dbReference>
<evidence type="ECO:0000256" key="8">
    <source>
        <dbReference type="ARBA" id="ARBA00022741"/>
    </source>
</evidence>
<protein>
    <recommendedName>
        <fullName evidence="18">Receptor-like serine/threonine-protein kinase</fullName>
        <ecNumber evidence="18">2.7.11.1</ecNumber>
    </recommendedName>
</protein>
<evidence type="ECO:0000256" key="5">
    <source>
        <dbReference type="ARBA" id="ARBA00022692"/>
    </source>
</evidence>
<comment type="catalytic activity">
    <reaction evidence="17 18">
        <text>L-seryl-[protein] + ATP = O-phospho-L-seryl-[protein] + ADP + H(+)</text>
        <dbReference type="Rhea" id="RHEA:17989"/>
        <dbReference type="Rhea" id="RHEA-COMP:9863"/>
        <dbReference type="Rhea" id="RHEA-COMP:11604"/>
        <dbReference type="ChEBI" id="CHEBI:15378"/>
        <dbReference type="ChEBI" id="CHEBI:29999"/>
        <dbReference type="ChEBI" id="CHEBI:30616"/>
        <dbReference type="ChEBI" id="CHEBI:83421"/>
        <dbReference type="ChEBI" id="CHEBI:456216"/>
        <dbReference type="EC" id="2.7.11.1"/>
    </reaction>
</comment>
<reference evidence="24 25" key="1">
    <citation type="journal article" date="2018" name="Nat. Genet.">
        <title>The Rosa genome provides new insights in the design of modern roses.</title>
        <authorList>
            <person name="Bendahmane M."/>
        </authorList>
    </citation>
    <scope>NUCLEOTIDE SEQUENCE [LARGE SCALE GENOMIC DNA]</scope>
    <source>
        <strain evidence="25">cv. Old Blush</strain>
    </source>
</reference>
<keyword evidence="10 18" id="KW-0067">ATP-binding</keyword>
<evidence type="ECO:0000259" key="22">
    <source>
        <dbReference type="PROSITE" id="PS50011"/>
    </source>
</evidence>
<keyword evidence="11 20" id="KW-1133">Transmembrane helix</keyword>
<dbReference type="CDD" id="cd14066">
    <property type="entry name" value="STKc_IRAK"/>
    <property type="match status" value="1"/>
</dbReference>
<keyword evidence="7" id="KW-0430">Lectin</keyword>
<keyword evidence="2 18" id="KW-0723">Serine/threonine-protein kinase</keyword>
<dbReference type="InterPro" id="IPR000719">
    <property type="entry name" value="Prot_kinase_dom"/>
</dbReference>
<keyword evidence="4 18" id="KW-0808">Transferase</keyword>
<dbReference type="Proteomes" id="UP000238479">
    <property type="component" value="Chromosome 2"/>
</dbReference>
<dbReference type="SUPFAM" id="SSF56112">
    <property type="entry name" value="Protein kinase-like (PK-like)"/>
    <property type="match status" value="1"/>
</dbReference>
<keyword evidence="14" id="KW-0675">Receptor</keyword>
<evidence type="ECO:0000256" key="10">
    <source>
        <dbReference type="ARBA" id="ARBA00022840"/>
    </source>
</evidence>
<dbReference type="GO" id="GO:0005524">
    <property type="term" value="F:ATP binding"/>
    <property type="evidence" value="ECO:0007669"/>
    <property type="project" value="UniProtKB-UniRule"/>
</dbReference>
<dbReference type="Pfam" id="PF08276">
    <property type="entry name" value="PAN_2"/>
    <property type="match status" value="1"/>
</dbReference>
<keyword evidence="13" id="KW-1015">Disulfide bond</keyword>
<evidence type="ECO:0000256" key="16">
    <source>
        <dbReference type="ARBA" id="ARBA00047899"/>
    </source>
</evidence>
<comment type="subcellular location">
    <subcellularLocation>
        <location evidence="1">Membrane</location>
        <topology evidence="1">Single-pass type I membrane protein</topology>
    </subcellularLocation>
</comment>
<dbReference type="SMART" id="SM00220">
    <property type="entry name" value="S_TKc"/>
    <property type="match status" value="1"/>
</dbReference>
<keyword evidence="5 20" id="KW-0812">Transmembrane</keyword>
<dbReference type="Pfam" id="PF01453">
    <property type="entry name" value="B_lectin"/>
    <property type="match status" value="1"/>
</dbReference>
<evidence type="ECO:0000256" key="11">
    <source>
        <dbReference type="ARBA" id="ARBA00022989"/>
    </source>
</evidence>
<dbReference type="InterPro" id="IPR017441">
    <property type="entry name" value="Protein_kinase_ATP_BS"/>
</dbReference>
<comment type="catalytic activity">
    <reaction evidence="16 18">
        <text>L-threonyl-[protein] + ATP = O-phospho-L-threonyl-[protein] + ADP + H(+)</text>
        <dbReference type="Rhea" id="RHEA:46608"/>
        <dbReference type="Rhea" id="RHEA-COMP:11060"/>
        <dbReference type="Rhea" id="RHEA-COMP:11605"/>
        <dbReference type="ChEBI" id="CHEBI:15378"/>
        <dbReference type="ChEBI" id="CHEBI:30013"/>
        <dbReference type="ChEBI" id="CHEBI:30616"/>
        <dbReference type="ChEBI" id="CHEBI:61977"/>
        <dbReference type="ChEBI" id="CHEBI:456216"/>
        <dbReference type="EC" id="2.7.11.1"/>
    </reaction>
</comment>
<evidence type="ECO:0000313" key="25">
    <source>
        <dbReference type="Proteomes" id="UP000238479"/>
    </source>
</evidence>
<evidence type="ECO:0000256" key="21">
    <source>
        <dbReference type="SAM" id="SignalP"/>
    </source>
</evidence>
<evidence type="ECO:0000256" key="2">
    <source>
        <dbReference type="ARBA" id="ARBA00022527"/>
    </source>
</evidence>
<proteinExistence type="inferred from homology"/>
<keyword evidence="8 18" id="KW-0547">Nucleotide-binding</keyword>
<organism evidence="24 25">
    <name type="scientific">Rosa chinensis</name>
    <name type="common">China rose</name>
    <dbReference type="NCBI Taxonomy" id="74649"/>
    <lineage>
        <taxon>Eukaryota</taxon>
        <taxon>Viridiplantae</taxon>
        <taxon>Streptophyta</taxon>
        <taxon>Embryophyta</taxon>
        <taxon>Tracheophyta</taxon>
        <taxon>Spermatophyta</taxon>
        <taxon>Magnoliopsida</taxon>
        <taxon>eudicotyledons</taxon>
        <taxon>Gunneridae</taxon>
        <taxon>Pentapetalae</taxon>
        <taxon>rosids</taxon>
        <taxon>fabids</taxon>
        <taxon>Rosales</taxon>
        <taxon>Rosaceae</taxon>
        <taxon>Rosoideae</taxon>
        <taxon>Rosoideae incertae sedis</taxon>
        <taxon>Rosa</taxon>
    </lineage>
</organism>
<dbReference type="PROSITE" id="PS00108">
    <property type="entry name" value="PROTEIN_KINASE_ST"/>
    <property type="match status" value="1"/>
</dbReference>
<dbReference type="InterPro" id="IPR051343">
    <property type="entry name" value="G-type_lectin_kinases/EP1-like"/>
</dbReference>
<feature type="binding site" evidence="19">
    <location>
        <position position="559"/>
    </location>
    <ligand>
        <name>ATP</name>
        <dbReference type="ChEBI" id="CHEBI:30616"/>
    </ligand>
</feature>
<keyword evidence="3" id="KW-0245">EGF-like domain</keyword>
<dbReference type="Gene3D" id="1.10.510.10">
    <property type="entry name" value="Transferase(Phosphotransferase) domain 1"/>
    <property type="match status" value="1"/>
</dbReference>
<evidence type="ECO:0000256" key="20">
    <source>
        <dbReference type="SAM" id="Phobius"/>
    </source>
</evidence>
<dbReference type="SMART" id="SM00108">
    <property type="entry name" value="B_lectin"/>
    <property type="match status" value="1"/>
</dbReference>
<dbReference type="GO" id="GO:0004674">
    <property type="term" value="F:protein serine/threonine kinase activity"/>
    <property type="evidence" value="ECO:0007669"/>
    <property type="project" value="UniProtKB-KW"/>
</dbReference>
<dbReference type="PROSITE" id="PS50011">
    <property type="entry name" value="PROTEIN_KINASE_DOM"/>
    <property type="match status" value="1"/>
</dbReference>
<dbReference type="PROSITE" id="PS50927">
    <property type="entry name" value="BULB_LECTIN"/>
    <property type="match status" value="1"/>
</dbReference>
<dbReference type="Gene3D" id="2.90.10.10">
    <property type="entry name" value="Bulb-type lectin domain"/>
    <property type="match status" value="1"/>
</dbReference>
<dbReference type="GO" id="GO:0106310">
    <property type="term" value="F:protein serine kinase activity"/>
    <property type="evidence" value="ECO:0007669"/>
    <property type="project" value="RHEA"/>
</dbReference>
<evidence type="ECO:0000259" key="23">
    <source>
        <dbReference type="PROSITE" id="PS50927"/>
    </source>
</evidence>
<dbReference type="GO" id="GO:0030246">
    <property type="term" value="F:carbohydrate binding"/>
    <property type="evidence" value="ECO:0007669"/>
    <property type="project" value="UniProtKB-KW"/>
</dbReference>
<evidence type="ECO:0000256" key="7">
    <source>
        <dbReference type="ARBA" id="ARBA00022734"/>
    </source>
</evidence>